<keyword evidence="7" id="KW-1009">Hearing</keyword>
<dbReference type="CDD" id="cd06738">
    <property type="entry name" value="PDZ2_harmonin"/>
    <property type="match status" value="1"/>
</dbReference>
<evidence type="ECO:0000256" key="10">
    <source>
        <dbReference type="ARBA" id="ARBA00023212"/>
    </source>
</evidence>
<dbReference type="InterPro" id="IPR036034">
    <property type="entry name" value="PDZ_sf"/>
</dbReference>
<dbReference type="InterPro" id="IPR051844">
    <property type="entry name" value="USH2_Complex_Protein"/>
</dbReference>
<dbReference type="InterPro" id="IPR001478">
    <property type="entry name" value="PDZ"/>
</dbReference>
<dbReference type="PROSITE" id="PS50106">
    <property type="entry name" value="PDZ"/>
    <property type="match status" value="3"/>
</dbReference>
<keyword evidence="5" id="KW-0597">Phosphoprotein</keyword>
<evidence type="ECO:0000313" key="17">
    <source>
        <dbReference type="Ensembl" id="ENSENLP00000019774.1"/>
    </source>
</evidence>
<dbReference type="GO" id="GO:0005929">
    <property type="term" value="C:cilium"/>
    <property type="evidence" value="ECO:0007669"/>
    <property type="project" value="TreeGrafter"/>
</dbReference>
<dbReference type="AlphaFoldDB" id="A0A665UKR4"/>
<keyword evidence="11" id="KW-0966">Cell projection</keyword>
<feature type="compositionally biased region" description="Polar residues" evidence="15">
    <location>
        <begin position="395"/>
        <end position="408"/>
    </location>
</feature>
<dbReference type="GO" id="GO:0005902">
    <property type="term" value="C:microvillus"/>
    <property type="evidence" value="ECO:0007669"/>
    <property type="project" value="UniProtKB-SubCell"/>
</dbReference>
<evidence type="ECO:0000256" key="1">
    <source>
        <dbReference type="ARBA" id="ARBA00004105"/>
    </source>
</evidence>
<evidence type="ECO:0000256" key="3">
    <source>
        <dbReference type="ARBA" id="ARBA00004514"/>
    </source>
</evidence>
<keyword evidence="6" id="KW-0677">Repeat</keyword>
<evidence type="ECO:0000256" key="9">
    <source>
        <dbReference type="ARBA" id="ARBA00023054"/>
    </source>
</evidence>
<feature type="compositionally biased region" description="Basic and acidic residues" evidence="15">
    <location>
        <begin position="324"/>
        <end position="335"/>
    </location>
</feature>
<dbReference type="SUPFAM" id="SSF50156">
    <property type="entry name" value="PDZ domain-like"/>
    <property type="match status" value="3"/>
</dbReference>
<evidence type="ECO:0000256" key="14">
    <source>
        <dbReference type="ARBA" id="ARBA00073777"/>
    </source>
</evidence>
<dbReference type="GO" id="GO:0060122">
    <property type="term" value="P:inner ear receptor cell stereocilium organization"/>
    <property type="evidence" value="ECO:0007669"/>
    <property type="project" value="TreeGrafter"/>
</dbReference>
<evidence type="ECO:0000256" key="15">
    <source>
        <dbReference type="SAM" id="MobiDB-lite"/>
    </source>
</evidence>
<dbReference type="GO" id="GO:1904970">
    <property type="term" value="P:brush border assembly"/>
    <property type="evidence" value="ECO:0007669"/>
    <property type="project" value="UniProtKB-ARBA"/>
</dbReference>
<dbReference type="FunFam" id="1.20.1160.20:FF:000001">
    <property type="entry name" value="harmonin isoform X1"/>
    <property type="match status" value="1"/>
</dbReference>
<dbReference type="Pfam" id="PF21219">
    <property type="entry name" value="USH1C_N"/>
    <property type="match status" value="1"/>
</dbReference>
<dbReference type="GO" id="GO:0001917">
    <property type="term" value="C:photoreceptor inner segment"/>
    <property type="evidence" value="ECO:0007669"/>
    <property type="project" value="TreeGrafter"/>
</dbReference>
<evidence type="ECO:0000256" key="4">
    <source>
        <dbReference type="ARBA" id="ARBA00022490"/>
    </source>
</evidence>
<reference evidence="17" key="2">
    <citation type="submission" date="2025-08" db="UniProtKB">
        <authorList>
            <consortium name="Ensembl"/>
        </authorList>
    </citation>
    <scope>IDENTIFICATION</scope>
</reference>
<protein>
    <recommendedName>
        <fullName evidence="14">Harmonin</fullName>
    </recommendedName>
</protein>
<keyword evidence="4" id="KW-0963">Cytoplasm</keyword>
<evidence type="ECO:0000313" key="18">
    <source>
        <dbReference type="Proteomes" id="UP000472264"/>
    </source>
</evidence>
<evidence type="ECO:0000256" key="5">
    <source>
        <dbReference type="ARBA" id="ARBA00022553"/>
    </source>
</evidence>
<evidence type="ECO:0000256" key="11">
    <source>
        <dbReference type="ARBA" id="ARBA00023273"/>
    </source>
</evidence>
<dbReference type="GO" id="GO:0032426">
    <property type="term" value="C:stereocilium tip"/>
    <property type="evidence" value="ECO:0007669"/>
    <property type="project" value="TreeGrafter"/>
</dbReference>
<feature type="region of interest" description="Disordered" evidence="15">
    <location>
        <begin position="324"/>
        <end position="412"/>
    </location>
</feature>
<keyword evidence="8" id="KW-0221">Differentiation</keyword>
<dbReference type="CDD" id="cd06737">
    <property type="entry name" value="PDZ1_harmonin"/>
    <property type="match status" value="1"/>
</dbReference>
<feature type="domain" description="PDZ" evidence="16">
    <location>
        <begin position="407"/>
        <end position="492"/>
    </location>
</feature>
<dbReference type="Proteomes" id="UP000472264">
    <property type="component" value="Chromosome 16"/>
</dbReference>
<feature type="domain" description="PDZ" evidence="16">
    <location>
        <begin position="201"/>
        <end position="271"/>
    </location>
</feature>
<dbReference type="GO" id="GO:0002093">
    <property type="term" value="P:auditory receptor cell morphogenesis"/>
    <property type="evidence" value="ECO:0007669"/>
    <property type="project" value="TreeGrafter"/>
</dbReference>
<dbReference type="GO" id="GO:0046549">
    <property type="term" value="P:retinal cone cell development"/>
    <property type="evidence" value="ECO:0007669"/>
    <property type="project" value="TreeGrafter"/>
</dbReference>
<dbReference type="SMART" id="SM00228">
    <property type="entry name" value="PDZ"/>
    <property type="match status" value="3"/>
</dbReference>
<keyword evidence="9" id="KW-0175">Coiled coil</keyword>
<dbReference type="PANTHER" id="PTHR23116">
    <property type="entry name" value="PDZ DOMAIN CONTAINING WHIRLIN AND HARMONIN-RELATED"/>
    <property type="match status" value="1"/>
</dbReference>
<evidence type="ECO:0000256" key="6">
    <source>
        <dbReference type="ARBA" id="ARBA00022737"/>
    </source>
</evidence>
<evidence type="ECO:0000256" key="12">
    <source>
        <dbReference type="ARBA" id="ARBA00056915"/>
    </source>
</evidence>
<evidence type="ECO:0000256" key="8">
    <source>
        <dbReference type="ARBA" id="ARBA00022782"/>
    </source>
</evidence>
<dbReference type="FunFam" id="2.30.42.10:FF:000071">
    <property type="entry name" value="harmonin isoform X1"/>
    <property type="match status" value="1"/>
</dbReference>
<dbReference type="Gene3D" id="2.30.42.10">
    <property type="match status" value="3"/>
</dbReference>
<dbReference type="GO" id="GO:0005886">
    <property type="term" value="C:plasma membrane"/>
    <property type="evidence" value="ECO:0007669"/>
    <property type="project" value="TreeGrafter"/>
</dbReference>
<comment type="subcellular location">
    <subcellularLocation>
        <location evidence="1">Cell projection</location>
        <location evidence="1">Microvillus</location>
    </subcellularLocation>
    <subcellularLocation>
        <location evidence="2">Cytoplasm</location>
        <location evidence="2">Cytoskeleton</location>
    </subcellularLocation>
    <subcellularLocation>
        <location evidence="3">Cytoplasm</location>
        <location evidence="3">Cytosol</location>
    </subcellularLocation>
</comment>
<feature type="domain" description="PDZ" evidence="16">
    <location>
        <begin position="78"/>
        <end position="146"/>
    </location>
</feature>
<evidence type="ECO:0000256" key="7">
    <source>
        <dbReference type="ARBA" id="ARBA00022740"/>
    </source>
</evidence>
<dbReference type="GO" id="GO:1904106">
    <property type="term" value="P:protein localization to microvillus"/>
    <property type="evidence" value="ECO:0007669"/>
    <property type="project" value="UniProtKB-ARBA"/>
</dbReference>
<dbReference type="GO" id="GO:0005903">
    <property type="term" value="C:brush border"/>
    <property type="evidence" value="ECO:0007669"/>
    <property type="project" value="UniProtKB-ARBA"/>
</dbReference>
<dbReference type="Ensembl" id="ENSENLT00000020495.1">
    <property type="protein sequence ID" value="ENSENLP00000019774.1"/>
    <property type="gene ID" value="ENSENLG00000008916.1"/>
</dbReference>
<dbReference type="Gene3D" id="1.20.1160.20">
    <property type="match status" value="1"/>
</dbReference>
<dbReference type="GO" id="GO:0007605">
    <property type="term" value="P:sensory perception of sound"/>
    <property type="evidence" value="ECO:0007669"/>
    <property type="project" value="UniProtKB-KW"/>
</dbReference>
<proteinExistence type="predicted"/>
<evidence type="ECO:0000256" key="13">
    <source>
        <dbReference type="ARBA" id="ARBA00064828"/>
    </source>
</evidence>
<accession>A0A665UKR4</accession>
<dbReference type="FunFam" id="2.30.42.10:FF:000062">
    <property type="entry name" value="harmonin isoform X1"/>
    <property type="match status" value="1"/>
</dbReference>
<dbReference type="CDD" id="cd07353">
    <property type="entry name" value="harmonin_N"/>
    <property type="match status" value="1"/>
</dbReference>
<reference evidence="17" key="1">
    <citation type="submission" date="2021-04" db="EMBL/GenBank/DDBJ databases">
        <authorList>
            <consortium name="Wellcome Sanger Institute Data Sharing"/>
        </authorList>
    </citation>
    <scope>NUCLEOTIDE SEQUENCE [LARGE SCALE GENOMIC DNA]</scope>
</reference>
<dbReference type="PANTHER" id="PTHR23116:SF36">
    <property type="entry name" value="HARMONIN"/>
    <property type="match status" value="1"/>
</dbReference>
<feature type="compositionally biased region" description="Basic and acidic residues" evidence="15">
    <location>
        <begin position="344"/>
        <end position="375"/>
    </location>
</feature>
<organism evidence="17 18">
    <name type="scientific">Echeneis naucrates</name>
    <name type="common">Live sharksucker</name>
    <dbReference type="NCBI Taxonomy" id="173247"/>
    <lineage>
        <taxon>Eukaryota</taxon>
        <taxon>Metazoa</taxon>
        <taxon>Chordata</taxon>
        <taxon>Craniata</taxon>
        <taxon>Vertebrata</taxon>
        <taxon>Euteleostomi</taxon>
        <taxon>Actinopterygii</taxon>
        <taxon>Neopterygii</taxon>
        <taxon>Teleostei</taxon>
        <taxon>Neoteleostei</taxon>
        <taxon>Acanthomorphata</taxon>
        <taxon>Carangaria</taxon>
        <taxon>Carangiformes</taxon>
        <taxon>Echeneidae</taxon>
        <taxon>Echeneis</taxon>
    </lineage>
</organism>
<sequence>VQCVELLIENEAEKDYLYDVLRMYHQSMDLPVLVGDLKLVINEPKRLPLFDAIRPLIPLKHQVEYDLLTPKRSRKLKEVRLDRAHRDGLGLSVRGGLEFGCGLYISQIVKDGQANNVGLQVGDEIVRINGYSISSCIHEEIISLIKTKKIVSLKVRHVGMIPVKSSSEEPLKWQFVDQFVSESGVRNGLASIGGKEIKEKKVFLSIIGTKGIGISISSGPTQKPGIYISNVKAGSMSAEVGLEIGDQIVEVNGVDFTNVDHKEAVRVLKSSRNLTITVLTGAGSELFMTDEERLAVEARRELERQELMHQKRVALETNKIIKEQQEKERQRKMEISQKTAEEEERYKKEMEKIEAMEKKHTREWEEDWGTKERSKSPKSIHAPKSPSPAPPDVKTTPTQKAKSSQSHVTLGKSFRKMNDADVLVLLQAGQLDVALEGGADSPLGKLVISSVYEGGAADKHGGIVPGDELMAVNGKILIDATLNEGQNSLARAWNSGGV</sequence>
<gene>
    <name evidence="17" type="primary">ush1c</name>
</gene>
<dbReference type="GO" id="GO:0002142">
    <property type="term" value="C:stereocilia ankle link complex"/>
    <property type="evidence" value="ECO:0007669"/>
    <property type="project" value="TreeGrafter"/>
</dbReference>
<dbReference type="FunFam" id="2.30.42.10:FF:000281">
    <property type="entry name" value="Usher syndrome 1C"/>
    <property type="match status" value="1"/>
</dbReference>
<reference evidence="17" key="3">
    <citation type="submission" date="2025-09" db="UniProtKB">
        <authorList>
            <consortium name="Ensembl"/>
        </authorList>
    </citation>
    <scope>IDENTIFICATION</scope>
</reference>
<dbReference type="GO" id="GO:0005856">
    <property type="term" value="C:cytoskeleton"/>
    <property type="evidence" value="ECO:0007669"/>
    <property type="project" value="UniProtKB-SubCell"/>
</dbReference>
<name>A0A665UKR4_ECHNA</name>
<dbReference type="GO" id="GO:0050885">
    <property type="term" value="P:neuromuscular process controlling balance"/>
    <property type="evidence" value="ECO:0007669"/>
    <property type="project" value="UniProtKB-ARBA"/>
</dbReference>
<keyword evidence="18" id="KW-1185">Reference proteome</keyword>
<evidence type="ECO:0000259" key="16">
    <source>
        <dbReference type="PROSITE" id="PS50106"/>
    </source>
</evidence>
<dbReference type="Pfam" id="PF00595">
    <property type="entry name" value="PDZ"/>
    <property type="match status" value="3"/>
</dbReference>
<comment type="function">
    <text evidence="12">Anchoring/scaffolding protein that is a part of the functional network formed by USH1C, USH1G, CDH23 and MYO7A that mediates mechanotransduction in cochlear hair cells. Required for normal development and maintenance of cochlear hair cell bundles. As part of the intermicrovillar adhesion complex/IMAC plays a role in brush border differentiation, controlling microvilli organization and length. Probably plays a central regulatory role in the assembly of the complex, recruiting CDHR2, CDHR5 and MYO7B to the microvilli tips.</text>
</comment>
<comment type="subunit">
    <text evidence="13">Part of the IMAC/intermicrovillar adhesion complex/intermicrovillar tip-link complex composed of ANKS4B, MYO7B, USH1C, CDHR2 and CDHR5. Part of a complex composed of USH1C, USH1G and MYO7A. Interacts with F-actin. Interacts with USH2A. Interacts with SLC4A7. Interacts (via PDZ1 domain) with the C-terminus of USHBP1. Interacts (via N-terminus and PDZ 2 domain) with CDH23. Interacts with USH1G. Interacts with MYO7B. Interacts with CDHR2 and CDHR5; may mediate their interaction with MYO7B at the microvilli tip. Interacts (via PDZ 1 domain) with ANKS4B. Interacts (via PDZ 1 domain) with DOCK4.</text>
</comment>
<dbReference type="GO" id="GO:0005829">
    <property type="term" value="C:cytosol"/>
    <property type="evidence" value="ECO:0007669"/>
    <property type="project" value="UniProtKB-SubCell"/>
</dbReference>
<evidence type="ECO:0000256" key="2">
    <source>
        <dbReference type="ARBA" id="ARBA00004245"/>
    </source>
</evidence>
<dbReference type="InterPro" id="IPR030237">
    <property type="entry name" value="Harmonin_N"/>
</dbReference>
<keyword evidence="10" id="KW-0206">Cytoskeleton</keyword>